<name>A0A9Q3FBE3_9BASI</name>
<feature type="region of interest" description="Disordered" evidence="1">
    <location>
        <begin position="40"/>
        <end position="69"/>
    </location>
</feature>
<gene>
    <name evidence="2" type="ORF">O181_073537</name>
</gene>
<dbReference type="AlphaFoldDB" id="A0A9Q3FBE3"/>
<dbReference type="Proteomes" id="UP000765509">
    <property type="component" value="Unassembled WGS sequence"/>
</dbReference>
<proteinExistence type="predicted"/>
<dbReference type="EMBL" id="AVOT02038881">
    <property type="protein sequence ID" value="MBW0533822.1"/>
    <property type="molecule type" value="Genomic_DNA"/>
</dbReference>
<sequence>MFFTNQELLLIFWDSKCFHWLSWHQGKSHVNRRQLTSCPANVKQDKSRAHVKRTLSTHSSPPDHPATIR</sequence>
<protein>
    <submittedName>
        <fullName evidence="2">Uncharacterized protein</fullName>
    </submittedName>
</protein>
<reference evidence="2" key="1">
    <citation type="submission" date="2021-03" db="EMBL/GenBank/DDBJ databases">
        <title>Draft genome sequence of rust myrtle Austropuccinia psidii MF-1, a brazilian biotype.</title>
        <authorList>
            <person name="Quecine M.C."/>
            <person name="Pachon D.M.R."/>
            <person name="Bonatelli M.L."/>
            <person name="Correr F.H."/>
            <person name="Franceschini L.M."/>
            <person name="Leite T.F."/>
            <person name="Margarido G.R.A."/>
            <person name="Almeida C.A."/>
            <person name="Ferrarezi J.A."/>
            <person name="Labate C.A."/>
        </authorList>
    </citation>
    <scope>NUCLEOTIDE SEQUENCE</scope>
    <source>
        <strain evidence="2">MF-1</strain>
    </source>
</reference>
<evidence type="ECO:0000313" key="3">
    <source>
        <dbReference type="Proteomes" id="UP000765509"/>
    </source>
</evidence>
<organism evidence="2 3">
    <name type="scientific">Austropuccinia psidii MF-1</name>
    <dbReference type="NCBI Taxonomy" id="1389203"/>
    <lineage>
        <taxon>Eukaryota</taxon>
        <taxon>Fungi</taxon>
        <taxon>Dikarya</taxon>
        <taxon>Basidiomycota</taxon>
        <taxon>Pucciniomycotina</taxon>
        <taxon>Pucciniomycetes</taxon>
        <taxon>Pucciniales</taxon>
        <taxon>Sphaerophragmiaceae</taxon>
        <taxon>Austropuccinia</taxon>
    </lineage>
</organism>
<feature type="non-terminal residue" evidence="2">
    <location>
        <position position="1"/>
    </location>
</feature>
<evidence type="ECO:0000313" key="2">
    <source>
        <dbReference type="EMBL" id="MBW0533822.1"/>
    </source>
</evidence>
<comment type="caution">
    <text evidence="2">The sequence shown here is derived from an EMBL/GenBank/DDBJ whole genome shotgun (WGS) entry which is preliminary data.</text>
</comment>
<keyword evidence="3" id="KW-1185">Reference proteome</keyword>
<evidence type="ECO:0000256" key="1">
    <source>
        <dbReference type="SAM" id="MobiDB-lite"/>
    </source>
</evidence>
<accession>A0A9Q3FBE3</accession>